<protein>
    <submittedName>
        <fullName evidence="3">Uncharacterized protein</fullName>
    </submittedName>
</protein>
<dbReference type="OrthoDB" id="611649at2759"/>
<accession>A0A5J9UXR1</accession>
<organism evidence="3 4">
    <name type="scientific">Eragrostis curvula</name>
    <name type="common">weeping love grass</name>
    <dbReference type="NCBI Taxonomy" id="38414"/>
    <lineage>
        <taxon>Eukaryota</taxon>
        <taxon>Viridiplantae</taxon>
        <taxon>Streptophyta</taxon>
        <taxon>Embryophyta</taxon>
        <taxon>Tracheophyta</taxon>
        <taxon>Spermatophyta</taxon>
        <taxon>Magnoliopsida</taxon>
        <taxon>Liliopsida</taxon>
        <taxon>Poales</taxon>
        <taxon>Poaceae</taxon>
        <taxon>PACMAD clade</taxon>
        <taxon>Chloridoideae</taxon>
        <taxon>Eragrostideae</taxon>
        <taxon>Eragrostidinae</taxon>
        <taxon>Eragrostis</taxon>
    </lineage>
</organism>
<proteinExistence type="predicted"/>
<gene>
    <name evidence="3" type="ORF">EJB05_20176</name>
</gene>
<dbReference type="Pfam" id="PF25306">
    <property type="entry name" value="DUF7880"/>
    <property type="match status" value="1"/>
</dbReference>
<dbReference type="Gramene" id="TVU28649">
    <property type="protein sequence ID" value="TVU28649"/>
    <property type="gene ID" value="EJB05_20176"/>
</dbReference>
<comment type="caution">
    <text evidence="3">The sequence shown here is derived from an EMBL/GenBank/DDBJ whole genome shotgun (WGS) entry which is preliminary data.</text>
</comment>
<dbReference type="AlphaFoldDB" id="A0A5J9UXR1"/>
<feature type="domain" description="DUF7880" evidence="2">
    <location>
        <begin position="203"/>
        <end position="328"/>
    </location>
</feature>
<dbReference type="Proteomes" id="UP000324897">
    <property type="component" value="Chromosome 1"/>
</dbReference>
<dbReference type="InterPro" id="IPR011676">
    <property type="entry name" value="DUF1618"/>
</dbReference>
<dbReference type="Pfam" id="PF07762">
    <property type="entry name" value="DUF1618"/>
    <property type="match status" value="1"/>
</dbReference>
<feature type="domain" description="DUF1618" evidence="1">
    <location>
        <begin position="22"/>
        <end position="130"/>
    </location>
</feature>
<keyword evidence="4" id="KW-1185">Reference proteome</keyword>
<dbReference type="InterPro" id="IPR057202">
    <property type="entry name" value="DUF7880"/>
</dbReference>
<sequence>MCEGIRELMPINEKMNFKVNCDGSKPPLDMIRDVIFCDGSFRFIEMEPHYLDSRSKATQLRWRINIFEREILSDNWEPCTSVESANISPADSGFLYLFSEIWDYKESKLTLNKVICSAPTLNLYEDDVVYMISRMKDEDKNGWVFVINTEIMKLERVVPFAAESLYDPRTFLQCDFSNYLSKATGMPATNSWMEKFNKEDQLPLMLYVCSILIGQCQLRNFAKRLTHKRPSYLEIWSLFHSGVASTMNVHIQELAQFANSNGQGKAASDSLNIFMRVSKEIEKLLAGNSFDDPCTSCEAIREKIDVAVGALDRLLHVVPSEVLDTWRGVISAACLDDESVDEWGIPEKFHAELTV</sequence>
<evidence type="ECO:0000313" key="3">
    <source>
        <dbReference type="EMBL" id="TVU28649.1"/>
    </source>
</evidence>
<dbReference type="EMBL" id="RWGY01000011">
    <property type="protein sequence ID" value="TVU28649.1"/>
    <property type="molecule type" value="Genomic_DNA"/>
</dbReference>
<name>A0A5J9UXR1_9POAL</name>
<dbReference type="PANTHER" id="PTHR36014:SF1">
    <property type="entry name" value="OS03G0176700 PROTEIN"/>
    <property type="match status" value="1"/>
</dbReference>
<dbReference type="PANTHER" id="PTHR36014">
    <property type="entry name" value="OS03G0176600 PROTEIN"/>
    <property type="match status" value="1"/>
</dbReference>
<evidence type="ECO:0000259" key="2">
    <source>
        <dbReference type="Pfam" id="PF25306"/>
    </source>
</evidence>
<reference evidence="3 4" key="1">
    <citation type="journal article" date="2019" name="Sci. Rep.">
        <title>A high-quality genome of Eragrostis curvula grass provides insights into Poaceae evolution and supports new strategies to enhance forage quality.</title>
        <authorList>
            <person name="Carballo J."/>
            <person name="Santos B.A.C.M."/>
            <person name="Zappacosta D."/>
            <person name="Garbus I."/>
            <person name="Selva J.P."/>
            <person name="Gallo C.A."/>
            <person name="Diaz A."/>
            <person name="Albertini E."/>
            <person name="Caccamo M."/>
            <person name="Echenique V."/>
        </authorList>
    </citation>
    <scope>NUCLEOTIDE SEQUENCE [LARGE SCALE GENOMIC DNA]</scope>
    <source>
        <strain evidence="4">cv. Victoria</strain>
        <tissue evidence="3">Leaf</tissue>
    </source>
</reference>
<evidence type="ECO:0000259" key="1">
    <source>
        <dbReference type="Pfam" id="PF07762"/>
    </source>
</evidence>
<evidence type="ECO:0000313" key="4">
    <source>
        <dbReference type="Proteomes" id="UP000324897"/>
    </source>
</evidence>